<evidence type="ECO:0000313" key="2">
    <source>
        <dbReference type="EMBL" id="MBH0777716.1"/>
    </source>
</evidence>
<protein>
    <submittedName>
        <fullName evidence="2">Uncharacterized protein</fullName>
    </submittedName>
</protein>
<accession>A0A931IB09</accession>
<keyword evidence="3" id="KW-1185">Reference proteome</keyword>
<gene>
    <name evidence="2" type="ORF">IT779_15680</name>
</gene>
<dbReference type="AlphaFoldDB" id="A0A931IB09"/>
<proteinExistence type="predicted"/>
<organism evidence="2 3">
    <name type="scientific">Nocardia bovistercoris</name>
    <dbReference type="NCBI Taxonomy" id="2785916"/>
    <lineage>
        <taxon>Bacteria</taxon>
        <taxon>Bacillati</taxon>
        <taxon>Actinomycetota</taxon>
        <taxon>Actinomycetes</taxon>
        <taxon>Mycobacteriales</taxon>
        <taxon>Nocardiaceae</taxon>
        <taxon>Nocardia</taxon>
    </lineage>
</organism>
<name>A0A931IB09_9NOCA</name>
<evidence type="ECO:0000313" key="3">
    <source>
        <dbReference type="Proteomes" id="UP000655751"/>
    </source>
</evidence>
<dbReference type="RefSeq" id="WP_196150028.1">
    <property type="nucleotide sequence ID" value="NZ_JADMLG010000005.1"/>
</dbReference>
<feature type="region of interest" description="Disordered" evidence="1">
    <location>
        <begin position="157"/>
        <end position="180"/>
    </location>
</feature>
<reference evidence="2" key="1">
    <citation type="submission" date="2020-11" db="EMBL/GenBank/DDBJ databases">
        <title>Nocardia NEAU-351.nov., a novel actinomycete isolated from the cow dung.</title>
        <authorList>
            <person name="Zhang X."/>
        </authorList>
    </citation>
    <scope>NUCLEOTIDE SEQUENCE</scope>
    <source>
        <strain evidence="2">NEAU-351</strain>
    </source>
</reference>
<evidence type="ECO:0000256" key="1">
    <source>
        <dbReference type="SAM" id="MobiDB-lite"/>
    </source>
</evidence>
<dbReference type="EMBL" id="JADMLG010000005">
    <property type="protein sequence ID" value="MBH0777716.1"/>
    <property type="molecule type" value="Genomic_DNA"/>
</dbReference>
<comment type="caution">
    <text evidence="2">The sequence shown here is derived from an EMBL/GenBank/DDBJ whole genome shotgun (WGS) entry which is preliminary data.</text>
</comment>
<sequence length="180" mass="20205">MSTTTTVPSRRRPIPGADRLLMLWQCADVPISPLEHAALICGHLWVLTANDENNWDALSHLGAGGTSPELEGLDREVVRAMDDEITWYLGNRPDTVHLLDNDSPERTVGQMISRLAVLATPLLYWEGGPHQCPFYPRFRAIGDEYDALTDALIAGYRRQPRQRADGTPPIPPPLQFRTRR</sequence>
<dbReference type="Proteomes" id="UP000655751">
    <property type="component" value="Unassembled WGS sequence"/>
</dbReference>